<evidence type="ECO:0000313" key="7">
    <source>
        <dbReference type="EMBL" id="KYP51729.1"/>
    </source>
</evidence>
<dbReference type="Gene3D" id="3.30.1330.80">
    <property type="entry name" value="Hypothetical protein, similar to alpha- acetolactate decarboxylase, domain 2"/>
    <property type="match status" value="1"/>
</dbReference>
<evidence type="ECO:0000256" key="4">
    <source>
        <dbReference type="ARBA" id="ARBA00023242"/>
    </source>
</evidence>
<dbReference type="OMA" id="CIFDIAN"/>
<dbReference type="Pfam" id="PF03479">
    <property type="entry name" value="PCC"/>
    <property type="match status" value="1"/>
</dbReference>
<reference evidence="7" key="1">
    <citation type="journal article" date="2012" name="Nat. Biotechnol.">
        <title>Draft genome sequence of pigeonpea (Cajanus cajan), an orphan legume crop of resource-poor farmers.</title>
        <authorList>
            <person name="Varshney R.K."/>
            <person name="Chen W."/>
            <person name="Li Y."/>
            <person name="Bharti A.K."/>
            <person name="Saxena R.K."/>
            <person name="Schlueter J.A."/>
            <person name="Donoghue M.T."/>
            <person name="Azam S."/>
            <person name="Fan G."/>
            <person name="Whaley A.M."/>
            <person name="Farmer A.D."/>
            <person name="Sheridan J."/>
            <person name="Iwata A."/>
            <person name="Tuteja R."/>
            <person name="Penmetsa R.V."/>
            <person name="Wu W."/>
            <person name="Upadhyaya H.D."/>
            <person name="Yang S.P."/>
            <person name="Shah T."/>
            <person name="Saxena K.B."/>
            <person name="Michael T."/>
            <person name="McCombie W.R."/>
            <person name="Yang B."/>
            <person name="Zhang G."/>
            <person name="Yang H."/>
            <person name="Wang J."/>
            <person name="Spillane C."/>
            <person name="Cook D.R."/>
            <person name="May G.D."/>
            <person name="Xu X."/>
            <person name="Jackson S.A."/>
        </authorList>
    </citation>
    <scope>NUCLEOTIDE SEQUENCE [LARGE SCALE GENOMIC DNA]</scope>
</reference>
<feature type="compositionally biased region" description="Pro residues" evidence="5">
    <location>
        <begin position="24"/>
        <end position="34"/>
    </location>
</feature>
<dbReference type="EMBL" id="KQ483433">
    <property type="protein sequence ID" value="KYP51729.1"/>
    <property type="molecule type" value="Genomic_DNA"/>
</dbReference>
<proteinExistence type="predicted"/>
<dbReference type="GO" id="GO:0003700">
    <property type="term" value="F:DNA-binding transcription factor activity"/>
    <property type="evidence" value="ECO:0007669"/>
    <property type="project" value="TreeGrafter"/>
</dbReference>
<evidence type="ECO:0000256" key="5">
    <source>
        <dbReference type="SAM" id="MobiDB-lite"/>
    </source>
</evidence>
<name>A0A151SAG6_CAJCA</name>
<dbReference type="STRING" id="3821.A0A151SAG6"/>
<dbReference type="InterPro" id="IPR005175">
    <property type="entry name" value="PPC_dom"/>
</dbReference>
<keyword evidence="1" id="KW-0805">Transcription regulation</keyword>
<protein>
    <submittedName>
        <fullName evidence="7">DNA-binding protein ESCAROLA</fullName>
    </submittedName>
</protein>
<dbReference type="PROSITE" id="PS51742">
    <property type="entry name" value="PPC"/>
    <property type="match status" value="1"/>
</dbReference>
<dbReference type="Proteomes" id="UP000075243">
    <property type="component" value="Unassembled WGS sequence"/>
</dbReference>
<evidence type="ECO:0000313" key="8">
    <source>
        <dbReference type="Proteomes" id="UP000075243"/>
    </source>
</evidence>
<dbReference type="PANTHER" id="PTHR31100">
    <property type="entry name" value="AT-HOOK MOTIF NUCLEAR-LOCALIZED PROTEIN 15"/>
    <property type="match status" value="1"/>
</dbReference>
<keyword evidence="2 7" id="KW-0238">DNA-binding</keyword>
<dbReference type="InterPro" id="IPR014476">
    <property type="entry name" value="AHL15-29"/>
</dbReference>
<gene>
    <name evidence="7" type="ORF">KK1_026389</name>
</gene>
<dbReference type="OrthoDB" id="1911285at2759"/>
<dbReference type="AlphaFoldDB" id="A0A151SAG6"/>
<sequence>MTNNPMMSLSHSPSDSDSTAPFQRQPPSPPPPANPSSAATSSGKKPRGRPPGSKNKPKPKPNSVLVPEAAGVDQSFVIIDVPQGEDIMGYIVDLACRENLSVTVVNGSGNIASVTLRHATHGSAASTLHGPFSLVSFSGTFLYNNHYTLPAGATPPPCITFGISLCDSEGHVFGGAVGGKVVTGDIVSLTASTFRNPKIYKYDLEEDYNSDNDNSDNNLTEKVDKMTL</sequence>
<evidence type="ECO:0000256" key="1">
    <source>
        <dbReference type="ARBA" id="ARBA00023015"/>
    </source>
</evidence>
<feature type="region of interest" description="Disordered" evidence="5">
    <location>
        <begin position="1"/>
        <end position="67"/>
    </location>
</feature>
<dbReference type="PANTHER" id="PTHR31100:SF63">
    <property type="entry name" value="AT-HOOK MOTIF NUCLEAR-LOCALIZED PROTEIN"/>
    <property type="match status" value="1"/>
</dbReference>
<evidence type="ECO:0000256" key="2">
    <source>
        <dbReference type="ARBA" id="ARBA00023125"/>
    </source>
</evidence>
<evidence type="ECO:0000259" key="6">
    <source>
        <dbReference type="PROSITE" id="PS51742"/>
    </source>
</evidence>
<dbReference type="CDD" id="cd11378">
    <property type="entry name" value="DUF296"/>
    <property type="match status" value="1"/>
</dbReference>
<keyword evidence="4" id="KW-0539">Nucleus</keyword>
<feature type="compositionally biased region" description="Basic and acidic residues" evidence="5">
    <location>
        <begin position="219"/>
        <end position="228"/>
    </location>
</feature>
<dbReference type="GO" id="GO:0003680">
    <property type="term" value="F:minor groove of adenine-thymine-rich DNA binding"/>
    <property type="evidence" value="ECO:0007669"/>
    <property type="project" value="InterPro"/>
</dbReference>
<keyword evidence="3" id="KW-0804">Transcription</keyword>
<accession>A0A151SAG6</accession>
<organism evidence="7 8">
    <name type="scientific">Cajanus cajan</name>
    <name type="common">Pigeon pea</name>
    <name type="synonym">Cajanus indicus</name>
    <dbReference type="NCBI Taxonomy" id="3821"/>
    <lineage>
        <taxon>Eukaryota</taxon>
        <taxon>Viridiplantae</taxon>
        <taxon>Streptophyta</taxon>
        <taxon>Embryophyta</taxon>
        <taxon>Tracheophyta</taxon>
        <taxon>Spermatophyta</taxon>
        <taxon>Magnoliopsida</taxon>
        <taxon>eudicotyledons</taxon>
        <taxon>Gunneridae</taxon>
        <taxon>Pentapetalae</taxon>
        <taxon>rosids</taxon>
        <taxon>fabids</taxon>
        <taxon>Fabales</taxon>
        <taxon>Fabaceae</taxon>
        <taxon>Papilionoideae</taxon>
        <taxon>50 kb inversion clade</taxon>
        <taxon>NPAAA clade</taxon>
        <taxon>indigoferoid/millettioid clade</taxon>
        <taxon>Phaseoleae</taxon>
        <taxon>Cajanus</taxon>
    </lineage>
</organism>
<dbReference type="SUPFAM" id="SSF117856">
    <property type="entry name" value="AF0104/ALDC/Ptd012-like"/>
    <property type="match status" value="1"/>
</dbReference>
<dbReference type="Gramene" id="C.cajan_26421.t">
    <property type="protein sequence ID" value="C.cajan_26421.t.cds1"/>
    <property type="gene ID" value="C.cajan_26421"/>
</dbReference>
<feature type="compositionally biased region" description="Low complexity" evidence="5">
    <location>
        <begin position="1"/>
        <end position="18"/>
    </location>
</feature>
<keyword evidence="8" id="KW-1185">Reference proteome</keyword>
<feature type="domain" description="PPC" evidence="6">
    <location>
        <begin position="68"/>
        <end position="214"/>
    </location>
</feature>
<evidence type="ECO:0000256" key="3">
    <source>
        <dbReference type="ARBA" id="ARBA00023163"/>
    </source>
</evidence>
<feature type="region of interest" description="Disordered" evidence="5">
    <location>
        <begin position="206"/>
        <end position="228"/>
    </location>
</feature>
<dbReference type="GO" id="GO:0005634">
    <property type="term" value="C:nucleus"/>
    <property type="evidence" value="ECO:0007669"/>
    <property type="project" value="TreeGrafter"/>
</dbReference>